<organism evidence="1 2">
    <name type="scientific">Botrytis hyacinthi</name>
    <dbReference type="NCBI Taxonomy" id="278943"/>
    <lineage>
        <taxon>Eukaryota</taxon>
        <taxon>Fungi</taxon>
        <taxon>Dikarya</taxon>
        <taxon>Ascomycota</taxon>
        <taxon>Pezizomycotina</taxon>
        <taxon>Leotiomycetes</taxon>
        <taxon>Helotiales</taxon>
        <taxon>Sclerotiniaceae</taxon>
        <taxon>Botrytis</taxon>
    </lineage>
</organism>
<sequence>MAVSFISLGRQDQYFDDQSKLHHIIAMIHILRSSSWPIQYVILTSAIKFSTNILGDVQKNVPRVKQTIVTPSFVPIVNLYKGCGSGHKYSEKYWVSATDDDAANPQTPIEVCIESFFSKDSMRWDMRKKTSPASVFLPSGLLILHGPNAQIVKSLDNRKISSADI</sequence>
<gene>
    <name evidence="1" type="ORF">BHYA_0030g00210</name>
</gene>
<dbReference type="EMBL" id="PQXK01000030">
    <property type="protein sequence ID" value="TGO40855.1"/>
    <property type="molecule type" value="Genomic_DNA"/>
</dbReference>
<comment type="caution">
    <text evidence="1">The sequence shown here is derived from an EMBL/GenBank/DDBJ whole genome shotgun (WGS) entry which is preliminary data.</text>
</comment>
<accession>A0A4Z1GW76</accession>
<dbReference type="AlphaFoldDB" id="A0A4Z1GW76"/>
<proteinExistence type="predicted"/>
<evidence type="ECO:0000313" key="2">
    <source>
        <dbReference type="Proteomes" id="UP000297814"/>
    </source>
</evidence>
<dbReference type="Gene3D" id="3.40.50.720">
    <property type="entry name" value="NAD(P)-binding Rossmann-like Domain"/>
    <property type="match status" value="1"/>
</dbReference>
<name>A0A4Z1GW76_9HELO</name>
<protein>
    <submittedName>
        <fullName evidence="1">Uncharacterized protein</fullName>
    </submittedName>
</protein>
<evidence type="ECO:0000313" key="1">
    <source>
        <dbReference type="EMBL" id="TGO40855.1"/>
    </source>
</evidence>
<reference evidence="1 2" key="1">
    <citation type="submission" date="2017-12" db="EMBL/GenBank/DDBJ databases">
        <title>Comparative genomics of Botrytis spp.</title>
        <authorList>
            <person name="Valero-Jimenez C.A."/>
            <person name="Tapia P."/>
            <person name="Veloso J."/>
            <person name="Silva-Moreno E."/>
            <person name="Staats M."/>
            <person name="Valdes J.H."/>
            <person name="Van Kan J.A.L."/>
        </authorList>
    </citation>
    <scope>NUCLEOTIDE SEQUENCE [LARGE SCALE GENOMIC DNA]</scope>
    <source>
        <strain evidence="1 2">Bh0001</strain>
    </source>
</reference>
<keyword evidence="2" id="KW-1185">Reference proteome</keyword>
<dbReference type="Proteomes" id="UP000297814">
    <property type="component" value="Unassembled WGS sequence"/>
</dbReference>